<comment type="caution">
    <text evidence="14">The sequence shown here is derived from an EMBL/GenBank/DDBJ whole genome shotgun (WGS) entry which is preliminary data.</text>
</comment>
<dbReference type="InterPro" id="IPR049560">
    <property type="entry name" value="MeTrfase_RsmB-F_NOP2_cat"/>
</dbReference>
<dbReference type="GO" id="GO:0005737">
    <property type="term" value="C:cytoplasm"/>
    <property type="evidence" value="ECO:0007669"/>
    <property type="project" value="TreeGrafter"/>
</dbReference>
<dbReference type="GO" id="GO:0000049">
    <property type="term" value="F:tRNA binding"/>
    <property type="evidence" value="ECO:0007669"/>
    <property type="project" value="UniProtKB-KW"/>
</dbReference>
<feature type="compositionally biased region" description="Pro residues" evidence="12">
    <location>
        <begin position="392"/>
        <end position="407"/>
    </location>
</feature>
<keyword evidence="15" id="KW-1185">Reference proteome</keyword>
<reference evidence="14 15" key="1">
    <citation type="journal article" date="2018" name="Front. Microbiol.">
        <title>Prospects for Fungal Bioremediation of Acidic Radioactive Waste Sites: Characterization and Genome Sequence of Rhodotorula taiwanensis MD1149.</title>
        <authorList>
            <person name="Tkavc R."/>
            <person name="Matrosova V.Y."/>
            <person name="Grichenko O.E."/>
            <person name="Gostincar C."/>
            <person name="Volpe R.P."/>
            <person name="Klimenkova P."/>
            <person name="Gaidamakova E.K."/>
            <person name="Zhou C.E."/>
            <person name="Stewart B.J."/>
            <person name="Lyman M.G."/>
            <person name="Malfatti S.A."/>
            <person name="Rubinfeld B."/>
            <person name="Courtot M."/>
            <person name="Singh J."/>
            <person name="Dalgard C.L."/>
            <person name="Hamilton T."/>
            <person name="Frey K.G."/>
            <person name="Gunde-Cimerman N."/>
            <person name="Dugan L."/>
            <person name="Daly M.J."/>
        </authorList>
    </citation>
    <scope>NUCLEOTIDE SEQUENCE [LARGE SCALE GENOMIC DNA]</scope>
    <source>
        <strain evidence="14 15">MD1149</strain>
    </source>
</reference>
<evidence type="ECO:0000256" key="4">
    <source>
        <dbReference type="ARBA" id="ARBA00022603"/>
    </source>
</evidence>
<keyword evidence="4 10" id="KW-0489">Methyltransferase</keyword>
<dbReference type="GO" id="GO:0016428">
    <property type="term" value="F:tRNA (cytidine-5-)-methyltransferase activity"/>
    <property type="evidence" value="ECO:0007669"/>
    <property type="project" value="InterPro"/>
</dbReference>
<dbReference type="SUPFAM" id="SSF53335">
    <property type="entry name" value="S-adenosyl-L-methionine-dependent methyltransferases"/>
    <property type="match status" value="1"/>
</dbReference>
<dbReference type="PANTHER" id="PTHR22808:SF1">
    <property type="entry name" value="RNA CYTOSINE-C(5)-METHYLTRANSFERASE NSUN2-RELATED"/>
    <property type="match status" value="1"/>
</dbReference>
<evidence type="ECO:0000256" key="2">
    <source>
        <dbReference type="ARBA" id="ARBA00007494"/>
    </source>
</evidence>
<protein>
    <recommendedName>
        <fullName evidence="13">SAM-dependent MTase RsmB/NOP-type domain-containing protein</fullName>
    </recommendedName>
</protein>
<feature type="region of interest" description="Disordered" evidence="12">
    <location>
        <begin position="385"/>
        <end position="451"/>
    </location>
</feature>
<evidence type="ECO:0000259" key="13">
    <source>
        <dbReference type="PROSITE" id="PS51686"/>
    </source>
</evidence>
<dbReference type="PROSITE" id="PS51686">
    <property type="entry name" value="SAM_MT_RSMB_NOP"/>
    <property type="match status" value="1"/>
</dbReference>
<feature type="compositionally biased region" description="Basic and acidic residues" evidence="12">
    <location>
        <begin position="497"/>
        <end position="535"/>
    </location>
</feature>
<evidence type="ECO:0000256" key="6">
    <source>
        <dbReference type="ARBA" id="ARBA00022691"/>
    </source>
</evidence>
<feature type="compositionally biased region" description="Basic and acidic residues" evidence="12">
    <location>
        <begin position="813"/>
        <end position="828"/>
    </location>
</feature>
<feature type="compositionally biased region" description="Basic residues" evidence="12">
    <location>
        <begin position="428"/>
        <end position="446"/>
    </location>
</feature>
<comment type="subcellular location">
    <subcellularLocation>
        <location evidence="1">Nucleus</location>
    </subcellularLocation>
</comment>
<feature type="region of interest" description="Disordered" evidence="12">
    <location>
        <begin position="770"/>
        <end position="839"/>
    </location>
</feature>
<feature type="coiled-coil region" evidence="11">
    <location>
        <begin position="685"/>
        <end position="712"/>
    </location>
</feature>
<organism evidence="14 15">
    <name type="scientific">Rhodotorula taiwanensis</name>
    <dbReference type="NCBI Taxonomy" id="741276"/>
    <lineage>
        <taxon>Eukaryota</taxon>
        <taxon>Fungi</taxon>
        <taxon>Dikarya</taxon>
        <taxon>Basidiomycota</taxon>
        <taxon>Pucciniomycotina</taxon>
        <taxon>Microbotryomycetes</taxon>
        <taxon>Sporidiobolales</taxon>
        <taxon>Sporidiobolaceae</taxon>
        <taxon>Rhodotorula</taxon>
    </lineage>
</organism>
<keyword evidence="7" id="KW-0819">tRNA processing</keyword>
<keyword evidence="6 10" id="KW-0949">S-adenosyl-L-methionine</keyword>
<evidence type="ECO:0000256" key="8">
    <source>
        <dbReference type="ARBA" id="ARBA00022884"/>
    </source>
</evidence>
<keyword evidence="8 10" id="KW-0694">RNA-binding</keyword>
<evidence type="ECO:0000256" key="1">
    <source>
        <dbReference type="ARBA" id="ARBA00004123"/>
    </source>
</evidence>
<dbReference type="Pfam" id="PF25378">
    <property type="entry name" value="PUA_NSUN2"/>
    <property type="match status" value="1"/>
</dbReference>
<dbReference type="EMBL" id="PJQD01000009">
    <property type="protein sequence ID" value="POY75933.1"/>
    <property type="molecule type" value="Genomic_DNA"/>
</dbReference>
<dbReference type="PANTHER" id="PTHR22808">
    <property type="entry name" value="NCL1 YEAST -RELATED NOL1/NOP2/FMU SUN DOMAIN-CONTAINING"/>
    <property type="match status" value="1"/>
</dbReference>
<dbReference type="PRINTS" id="PR02008">
    <property type="entry name" value="RCMTFAMILY"/>
</dbReference>
<feature type="compositionally biased region" description="Low complexity" evidence="12">
    <location>
        <begin position="830"/>
        <end position="839"/>
    </location>
</feature>
<feature type="compositionally biased region" description="Basic and acidic residues" evidence="12">
    <location>
        <begin position="418"/>
        <end position="427"/>
    </location>
</feature>
<dbReference type="Pfam" id="PF01189">
    <property type="entry name" value="Methyltr_RsmB-F"/>
    <property type="match status" value="1"/>
</dbReference>
<gene>
    <name evidence="14" type="ORF">BMF94_1017</name>
</gene>
<evidence type="ECO:0000256" key="7">
    <source>
        <dbReference type="ARBA" id="ARBA00022694"/>
    </source>
</evidence>
<keyword evidence="5 10" id="KW-0808">Transferase</keyword>
<dbReference type="InterPro" id="IPR001678">
    <property type="entry name" value="MeTrfase_RsmB-F_NOP2_dom"/>
</dbReference>
<dbReference type="PRINTS" id="PR02011">
    <property type="entry name" value="RCMTNCL1"/>
</dbReference>
<name>A0A2S5BGR1_9BASI</name>
<dbReference type="Gene3D" id="3.40.50.150">
    <property type="entry name" value="Vaccinia Virus protein VP39"/>
    <property type="match status" value="1"/>
</dbReference>
<keyword evidence="3" id="KW-0820">tRNA-binding</keyword>
<evidence type="ECO:0000256" key="10">
    <source>
        <dbReference type="PROSITE-ProRule" id="PRU01023"/>
    </source>
</evidence>
<dbReference type="GO" id="GO:0030488">
    <property type="term" value="P:tRNA methylation"/>
    <property type="evidence" value="ECO:0007669"/>
    <property type="project" value="TreeGrafter"/>
</dbReference>
<dbReference type="GO" id="GO:0005634">
    <property type="term" value="C:nucleus"/>
    <property type="evidence" value="ECO:0007669"/>
    <property type="project" value="UniProtKB-SubCell"/>
</dbReference>
<feature type="region of interest" description="Disordered" evidence="12">
    <location>
        <begin position="490"/>
        <end position="560"/>
    </location>
</feature>
<feature type="binding site" evidence="10">
    <location>
        <position position="206"/>
    </location>
    <ligand>
        <name>S-adenosyl-L-methionine</name>
        <dbReference type="ChEBI" id="CHEBI:59789"/>
    </ligand>
</feature>
<proteinExistence type="inferred from homology"/>
<evidence type="ECO:0000256" key="3">
    <source>
        <dbReference type="ARBA" id="ARBA00022555"/>
    </source>
</evidence>
<dbReference type="Proteomes" id="UP000237144">
    <property type="component" value="Unassembled WGS sequence"/>
</dbReference>
<accession>A0A2S5BGR1</accession>
<dbReference type="OrthoDB" id="6093671at2759"/>
<dbReference type="InterPro" id="IPR023267">
    <property type="entry name" value="RCMT"/>
</dbReference>
<evidence type="ECO:0000256" key="11">
    <source>
        <dbReference type="SAM" id="Coils"/>
    </source>
</evidence>
<evidence type="ECO:0000313" key="14">
    <source>
        <dbReference type="EMBL" id="POY75933.1"/>
    </source>
</evidence>
<dbReference type="Pfam" id="PF25376">
    <property type="entry name" value="Pre-PUA_NSUN2"/>
    <property type="match status" value="1"/>
</dbReference>
<feature type="region of interest" description="Disordered" evidence="12">
    <location>
        <begin position="1"/>
        <end position="24"/>
    </location>
</feature>
<feature type="binding site" evidence="10">
    <location>
        <position position="234"/>
    </location>
    <ligand>
        <name>S-adenosyl-L-methionine</name>
        <dbReference type="ChEBI" id="CHEBI:59789"/>
    </ligand>
</feature>
<feature type="active site" description="Nucleophile" evidence="10">
    <location>
        <position position="340"/>
    </location>
</feature>
<feature type="compositionally biased region" description="Polar residues" evidence="12">
    <location>
        <begin position="14"/>
        <end position="24"/>
    </location>
</feature>
<evidence type="ECO:0000256" key="5">
    <source>
        <dbReference type="ARBA" id="ARBA00022679"/>
    </source>
</evidence>
<keyword evidence="11" id="KW-0175">Coiled coil</keyword>
<feature type="compositionally biased region" description="Low complexity" evidence="12">
    <location>
        <begin position="776"/>
        <end position="793"/>
    </location>
</feature>
<dbReference type="PROSITE" id="PS01153">
    <property type="entry name" value="NOL1_NOP2_SUN"/>
    <property type="match status" value="1"/>
</dbReference>
<comment type="similarity">
    <text evidence="2 10">Belongs to the class I-like SAM-binding methyltransferase superfamily. RsmB/NOP family.</text>
</comment>
<dbReference type="STRING" id="741276.A0A2S5BGR1"/>
<feature type="binding site" evidence="10">
    <location>
        <position position="287"/>
    </location>
    <ligand>
        <name>S-adenosyl-L-methionine</name>
        <dbReference type="ChEBI" id="CHEBI:59789"/>
    </ligand>
</feature>
<dbReference type="InterPro" id="IPR029063">
    <property type="entry name" value="SAM-dependent_MTases_sf"/>
</dbReference>
<sequence>MKKSNKAPRERTLSRNNEQGGNWNVVNQTNETFEKYYKAQEIIPEAEWDAFLQAFREPLPTTFRLTSSRPTARALNQHIKDVYVPFLTGIEYEGTKLSPPKPLEWYPNQLAWQLPVPKSALRKQENMRKFQHFLVYETDAGNLSRQEAVSMIPPLLLDVQPGHTALDMCAAPGSKSVQILEALHGHADDAKAGDAKVPQGLLIANDSDAKRCHLLVHQSLHRVPGTGMMVTNHDATQLPSLRLAKDSKTYADKLKFTQDEENRLLKRDKAKLAEEYDGLLFDRILTDVPCSGDGTIRKNLGIWGDWTPGNGIGLHALQLRILLRAIQLLKPGGRLVYSTCSMSPMENEAVVSAALHQCPEMSIVAVPDELPGLIRRPGMTSWKVLDNNLEPAPHPDAPAPADAPEPPSAEDVVPVEQDNDKQREGQHKGKGKANSKPHVKGARKTWSKTLWPAGDEKERGLEHCLRLYPHLQDTGAFFVCVLEKKADAAPAPVADDAAMKDEAKEAPSTAEKRERASSPSRPEGEPEAKKVKQDEPVPELQVESPAPAATAEKAEGKKEHVMGAGRPFNEEPYIYLPGLEDDQVKLIKDFFDISDSFPFNELLVRNAAGAPLRSIYLTSQLTRSLLLSNAYTRMRLISCGVKLFTRQESSKEAASIYRCKWRLNSEGLEVVRPYLGEKRILTVSEETLRQCMEEVSIKLEDLKEEGLEARMRAMEPGSAVLRVQNAKGKDVEVGEDMYLAFWISKSSCNLMVEKVEKSALSLRLYDEDVTPHSKAKQAASSRAASSRGASGAATPAQPVSGTATPAAAAEDSAETKVEATKEAEKEETGEASVEPAATE</sequence>
<feature type="binding site" evidence="10">
    <location>
        <begin position="169"/>
        <end position="175"/>
    </location>
    <ligand>
        <name>S-adenosyl-L-methionine</name>
        <dbReference type="ChEBI" id="CHEBI:59789"/>
    </ligand>
</feature>
<evidence type="ECO:0000256" key="9">
    <source>
        <dbReference type="ARBA" id="ARBA00023242"/>
    </source>
</evidence>
<dbReference type="AlphaFoldDB" id="A0A2S5BGR1"/>
<feature type="domain" description="SAM-dependent MTase RsmB/NOP-type" evidence="13">
    <location>
        <begin position="51"/>
        <end position="485"/>
    </location>
</feature>
<dbReference type="InterPro" id="IPR023270">
    <property type="entry name" value="RCMT_NCL1"/>
</dbReference>
<dbReference type="InterPro" id="IPR018314">
    <property type="entry name" value="RsmB/NOL1/NOP2-like_CS"/>
</dbReference>
<dbReference type="InterPro" id="IPR057286">
    <property type="entry name" value="PUA_NSUN2"/>
</dbReference>
<evidence type="ECO:0000256" key="12">
    <source>
        <dbReference type="SAM" id="MobiDB-lite"/>
    </source>
</evidence>
<dbReference type="InterPro" id="IPR057285">
    <property type="entry name" value="Pre-PUA_NSUN2"/>
</dbReference>
<keyword evidence="9" id="KW-0539">Nucleus</keyword>
<evidence type="ECO:0000313" key="15">
    <source>
        <dbReference type="Proteomes" id="UP000237144"/>
    </source>
</evidence>